<comment type="caution">
    <text evidence="2">The sequence shown here is derived from an EMBL/GenBank/DDBJ whole genome shotgun (WGS) entry which is preliminary data.</text>
</comment>
<feature type="region of interest" description="Disordered" evidence="1">
    <location>
        <begin position="133"/>
        <end position="158"/>
    </location>
</feature>
<proteinExistence type="predicted"/>
<organism evidence="2 3">
    <name type="scientific">Streptomyces axinellae</name>
    <dbReference type="NCBI Taxonomy" id="552788"/>
    <lineage>
        <taxon>Bacteria</taxon>
        <taxon>Bacillati</taxon>
        <taxon>Actinomycetota</taxon>
        <taxon>Actinomycetes</taxon>
        <taxon>Kitasatosporales</taxon>
        <taxon>Streptomycetaceae</taxon>
        <taxon>Streptomyces</taxon>
    </lineage>
</organism>
<dbReference type="EMBL" id="BAAARJ010000027">
    <property type="protein sequence ID" value="GAA2636461.1"/>
    <property type="molecule type" value="Genomic_DNA"/>
</dbReference>
<dbReference type="Proteomes" id="UP001501447">
    <property type="component" value="Unassembled WGS sequence"/>
</dbReference>
<protein>
    <submittedName>
        <fullName evidence="2">Uncharacterized protein</fullName>
    </submittedName>
</protein>
<evidence type="ECO:0000313" key="2">
    <source>
        <dbReference type="EMBL" id="GAA2636461.1"/>
    </source>
</evidence>
<gene>
    <name evidence="2" type="ORF">GCM10009863_61240</name>
</gene>
<reference evidence="2 3" key="1">
    <citation type="journal article" date="2019" name="Int. J. Syst. Evol. Microbiol.">
        <title>The Global Catalogue of Microorganisms (GCM) 10K type strain sequencing project: providing services to taxonomists for standard genome sequencing and annotation.</title>
        <authorList>
            <consortium name="The Broad Institute Genomics Platform"/>
            <consortium name="The Broad Institute Genome Sequencing Center for Infectious Disease"/>
            <person name="Wu L."/>
            <person name="Ma J."/>
        </authorList>
    </citation>
    <scope>NUCLEOTIDE SEQUENCE [LARGE SCALE GENOMIC DNA]</scope>
    <source>
        <strain evidence="2 3">JCM 16373</strain>
    </source>
</reference>
<keyword evidence="3" id="KW-1185">Reference proteome</keyword>
<evidence type="ECO:0000313" key="3">
    <source>
        <dbReference type="Proteomes" id="UP001501447"/>
    </source>
</evidence>
<evidence type="ECO:0000256" key="1">
    <source>
        <dbReference type="SAM" id="MobiDB-lite"/>
    </source>
</evidence>
<accession>A0ABN3QVJ6</accession>
<feature type="region of interest" description="Disordered" evidence="1">
    <location>
        <begin position="1"/>
        <end position="27"/>
    </location>
</feature>
<name>A0ABN3QVJ6_9ACTN</name>
<sequence length="158" mass="17628">MDGEDDMAEPGGSGGGSGKKPDLRRGGEHVLKEFKKKIDDALSELEKSPGGRKMMERKQLTEAALRSGSGEFHEADALYRRYKTVHTSLTQLSKDLEDQLVAFSVAVLAANGELDKVDVDQRQEFWEIQKRLEARRAHHKGEDKQSGKSEDDSKTVEQ</sequence>